<keyword evidence="9 11" id="KW-0326">Glycosidase</keyword>
<protein>
    <recommendedName>
        <fullName evidence="4 11">Endo-1,4-beta-xylanase</fullName>
        <ecNumber evidence="4 11">3.2.1.8</ecNumber>
    </recommendedName>
</protein>
<dbReference type="InterPro" id="IPR033123">
    <property type="entry name" value="GH11_dom"/>
</dbReference>
<evidence type="ECO:0000256" key="6">
    <source>
        <dbReference type="ARBA" id="ARBA00022729"/>
    </source>
</evidence>
<keyword evidence="17" id="KW-1185">Reference proteome</keyword>
<dbReference type="PANTHER" id="PTHR46828:SF2">
    <property type="entry name" value="ENDO-1,4-BETA-XYLANASE A-RELATED"/>
    <property type="match status" value="1"/>
</dbReference>
<dbReference type="SUPFAM" id="SSF57180">
    <property type="entry name" value="Cellulose-binding domain"/>
    <property type="match status" value="1"/>
</dbReference>
<proteinExistence type="inferred from homology"/>
<dbReference type="GO" id="GO:0030248">
    <property type="term" value="F:cellulose binding"/>
    <property type="evidence" value="ECO:0007669"/>
    <property type="project" value="InterPro"/>
</dbReference>
<evidence type="ECO:0000256" key="11">
    <source>
        <dbReference type="PROSITE-ProRule" id="PRU01097"/>
    </source>
</evidence>
<sequence length="377" mass="40345">MISNKKRKRYEGDEKKHDDVITTSSALTARDLYKHHDSADDKVRFGFTRHQAPSVQFPGSLRILLGQSSQSERQPHTHLTMLGSLALAIVAAASTALASPLELITRTSPGTGTNNGFYYSFWTDGGGSVTYNNGARGSYDVSWSNVNNFVAGKGWNPGASRVISYNGTWNGANVNSYLSVYGWTRNPLIEYYIVEAFGTYNPSTGAQKLGSVTSDGGTYDIYRTQRVNQPSIEGTSTFYQFWSVRQQHRVGGTGSCFLALDALRIISKSHCQEPLRRLVQVWLQLGTHDYQILATEGYQSSGSAHIEVFDGGNGGGNNGGNNGGDNGGGNGGNNGGNTGGCSVAKWGQCGGQGYSGCSTCASGSTCTAQSQYYSQCL</sequence>
<dbReference type="PRINTS" id="PR00911">
    <property type="entry name" value="GLHYDRLASE11"/>
</dbReference>
<keyword evidence="5 11" id="KW-0858">Xylan degradation</keyword>
<dbReference type="PROSITE" id="PS00776">
    <property type="entry name" value="GH11_1"/>
    <property type="match status" value="1"/>
</dbReference>
<dbReference type="Proteomes" id="UP001305414">
    <property type="component" value="Unassembled WGS sequence"/>
</dbReference>
<dbReference type="GO" id="GO:0045493">
    <property type="term" value="P:xylan catabolic process"/>
    <property type="evidence" value="ECO:0007669"/>
    <property type="project" value="UniProtKB-UniRule"/>
</dbReference>
<keyword evidence="13" id="KW-1133">Transmembrane helix</keyword>
<keyword evidence="13" id="KW-0812">Transmembrane</keyword>
<evidence type="ECO:0000256" key="1">
    <source>
        <dbReference type="ARBA" id="ARBA00000681"/>
    </source>
</evidence>
<dbReference type="InterPro" id="IPR035971">
    <property type="entry name" value="CBD_sf"/>
</dbReference>
<evidence type="ECO:0000313" key="16">
    <source>
        <dbReference type="EMBL" id="KAK5630908.1"/>
    </source>
</evidence>
<dbReference type="PROSITE" id="PS00777">
    <property type="entry name" value="GH11_2"/>
    <property type="match status" value="1"/>
</dbReference>
<dbReference type="GO" id="GO:0005576">
    <property type="term" value="C:extracellular region"/>
    <property type="evidence" value="ECO:0007669"/>
    <property type="project" value="InterPro"/>
</dbReference>
<dbReference type="SUPFAM" id="SSF49899">
    <property type="entry name" value="Concanavalin A-like lectins/glucanases"/>
    <property type="match status" value="1"/>
</dbReference>
<dbReference type="AlphaFoldDB" id="A0AAN7Z9B9"/>
<name>A0AAN7Z9B9_9PEZI</name>
<dbReference type="Gene3D" id="2.60.120.180">
    <property type="match status" value="1"/>
</dbReference>
<comment type="caution">
    <text evidence="16">The sequence shown here is derived from an EMBL/GenBank/DDBJ whole genome shotgun (WGS) entry which is preliminary data.</text>
</comment>
<gene>
    <name evidence="16" type="ORF">RRF57_006623</name>
</gene>
<feature type="active site" description="Nucleophile" evidence="11">
    <location>
        <position position="190"/>
    </location>
</feature>
<evidence type="ECO:0000256" key="9">
    <source>
        <dbReference type="ARBA" id="ARBA00023295"/>
    </source>
</evidence>
<keyword evidence="10 11" id="KW-0624">Polysaccharide degradation</keyword>
<evidence type="ECO:0000256" key="10">
    <source>
        <dbReference type="ARBA" id="ARBA00023326"/>
    </source>
</evidence>
<dbReference type="Pfam" id="PF00457">
    <property type="entry name" value="Glyco_hydro_11"/>
    <property type="match status" value="1"/>
</dbReference>
<dbReference type="PROSITE" id="PS51164">
    <property type="entry name" value="CBM1_2"/>
    <property type="match status" value="1"/>
</dbReference>
<evidence type="ECO:0000256" key="2">
    <source>
        <dbReference type="ARBA" id="ARBA00004851"/>
    </source>
</evidence>
<dbReference type="InterPro" id="IPR018208">
    <property type="entry name" value="GH11_AS_1"/>
</dbReference>
<keyword evidence="6" id="KW-0732">Signal</keyword>
<dbReference type="InterPro" id="IPR013319">
    <property type="entry name" value="GH11/12"/>
</dbReference>
<dbReference type="SMART" id="SM00236">
    <property type="entry name" value="fCBD"/>
    <property type="match status" value="1"/>
</dbReference>
<dbReference type="InterPro" id="IPR001137">
    <property type="entry name" value="Glyco_hydro_11"/>
</dbReference>
<evidence type="ECO:0000259" key="14">
    <source>
        <dbReference type="PROSITE" id="PS51164"/>
    </source>
</evidence>
<feature type="transmembrane region" description="Helical" evidence="13">
    <location>
        <begin position="79"/>
        <end position="98"/>
    </location>
</feature>
<feature type="active site" description="Proton donor" evidence="11">
    <location>
        <position position="296"/>
    </location>
</feature>
<evidence type="ECO:0000313" key="17">
    <source>
        <dbReference type="Proteomes" id="UP001305414"/>
    </source>
</evidence>
<evidence type="ECO:0000256" key="7">
    <source>
        <dbReference type="ARBA" id="ARBA00022801"/>
    </source>
</evidence>
<dbReference type="InterPro" id="IPR033119">
    <property type="entry name" value="GH11_AS_2"/>
</dbReference>
<dbReference type="InterPro" id="IPR000254">
    <property type="entry name" value="CBD"/>
</dbReference>
<evidence type="ECO:0000259" key="15">
    <source>
        <dbReference type="PROSITE" id="PS51761"/>
    </source>
</evidence>
<comment type="catalytic activity">
    <reaction evidence="1 11 12">
        <text>Endohydrolysis of (1-&gt;4)-beta-D-xylosidic linkages in xylans.</text>
        <dbReference type="EC" id="3.2.1.8"/>
    </reaction>
</comment>
<dbReference type="Pfam" id="PF00734">
    <property type="entry name" value="CBM_1"/>
    <property type="match status" value="1"/>
</dbReference>
<evidence type="ECO:0000256" key="4">
    <source>
        <dbReference type="ARBA" id="ARBA00012590"/>
    </source>
</evidence>
<evidence type="ECO:0000256" key="13">
    <source>
        <dbReference type="SAM" id="Phobius"/>
    </source>
</evidence>
<evidence type="ECO:0000256" key="5">
    <source>
        <dbReference type="ARBA" id="ARBA00022651"/>
    </source>
</evidence>
<keyword evidence="13" id="KW-0472">Membrane</keyword>
<comment type="similarity">
    <text evidence="3 11 12">Belongs to the glycosyl hydrolase 11 (cellulase G) family.</text>
</comment>
<comment type="pathway">
    <text evidence="2 11 12">Glycan degradation; xylan degradation.</text>
</comment>
<dbReference type="PROSITE" id="PS00562">
    <property type="entry name" value="CBM1_1"/>
    <property type="match status" value="1"/>
</dbReference>
<organism evidence="16 17">
    <name type="scientific">Xylaria bambusicola</name>
    <dbReference type="NCBI Taxonomy" id="326684"/>
    <lineage>
        <taxon>Eukaryota</taxon>
        <taxon>Fungi</taxon>
        <taxon>Dikarya</taxon>
        <taxon>Ascomycota</taxon>
        <taxon>Pezizomycotina</taxon>
        <taxon>Sordariomycetes</taxon>
        <taxon>Xylariomycetidae</taxon>
        <taxon>Xylariales</taxon>
        <taxon>Xylariaceae</taxon>
        <taxon>Xylaria</taxon>
    </lineage>
</organism>
<reference evidence="16 17" key="1">
    <citation type="submission" date="2023-10" db="EMBL/GenBank/DDBJ databases">
        <title>Draft genome sequence of Xylaria bambusicola isolate GMP-LS, the root and basal stem rot pathogen of sugarcane in Indonesia.</title>
        <authorList>
            <person name="Selvaraj P."/>
            <person name="Muralishankar V."/>
            <person name="Muruganantham S."/>
            <person name="Sp S."/>
            <person name="Haryani S."/>
            <person name="Lau K.J.X."/>
            <person name="Naqvi N.I."/>
        </authorList>
    </citation>
    <scope>NUCLEOTIDE SEQUENCE [LARGE SCALE GENOMIC DNA]</scope>
    <source>
        <strain evidence="16">GMP-LS</strain>
    </source>
</reference>
<dbReference type="EC" id="3.2.1.8" evidence="4 11"/>
<keyword evidence="7 11" id="KW-0378">Hydrolase</keyword>
<evidence type="ECO:0000256" key="8">
    <source>
        <dbReference type="ARBA" id="ARBA00023277"/>
    </source>
</evidence>
<feature type="domain" description="GH11" evidence="15">
    <location>
        <begin position="105"/>
        <end position="309"/>
    </location>
</feature>
<dbReference type="InterPro" id="IPR013320">
    <property type="entry name" value="ConA-like_dom_sf"/>
</dbReference>
<dbReference type="PROSITE" id="PS51761">
    <property type="entry name" value="GH11_3"/>
    <property type="match status" value="1"/>
</dbReference>
<accession>A0AAN7Z9B9</accession>
<evidence type="ECO:0000256" key="12">
    <source>
        <dbReference type="RuleBase" id="RU362015"/>
    </source>
</evidence>
<evidence type="ECO:0000256" key="3">
    <source>
        <dbReference type="ARBA" id="ARBA00007792"/>
    </source>
</evidence>
<feature type="domain" description="CBM1" evidence="14">
    <location>
        <begin position="341"/>
        <end position="377"/>
    </location>
</feature>
<keyword evidence="8 11" id="KW-0119">Carbohydrate metabolism</keyword>
<dbReference type="GO" id="GO:0031176">
    <property type="term" value="F:endo-1,4-beta-xylanase activity"/>
    <property type="evidence" value="ECO:0007669"/>
    <property type="project" value="UniProtKB-UniRule"/>
</dbReference>
<dbReference type="EMBL" id="JAWHQM010000017">
    <property type="protein sequence ID" value="KAK5630908.1"/>
    <property type="molecule type" value="Genomic_DNA"/>
</dbReference>
<dbReference type="PANTHER" id="PTHR46828">
    <property type="entry name" value="ENDO-1,4-BETA-XYLANASE A-RELATED"/>
    <property type="match status" value="1"/>
</dbReference>